<feature type="domain" description="Band 7" evidence="3">
    <location>
        <begin position="50"/>
        <end position="216"/>
    </location>
</feature>
<dbReference type="Proteomes" id="UP001589774">
    <property type="component" value="Unassembled WGS sequence"/>
</dbReference>
<comment type="caution">
    <text evidence="4">The sequence shown here is derived from an EMBL/GenBank/DDBJ whole genome shotgun (WGS) entry which is preliminary data.</text>
</comment>
<evidence type="ECO:0000313" key="5">
    <source>
        <dbReference type="Proteomes" id="UP001589774"/>
    </source>
</evidence>
<name>A0ABV6HRV1_9SPHI</name>
<keyword evidence="2" id="KW-0472">Membrane</keyword>
<dbReference type="SMART" id="SM00244">
    <property type="entry name" value="PHB"/>
    <property type="match status" value="1"/>
</dbReference>
<keyword evidence="2" id="KW-1133">Transmembrane helix</keyword>
<dbReference type="EMBL" id="JBHLWO010000007">
    <property type="protein sequence ID" value="MFC0321618.1"/>
    <property type="molecule type" value="Genomic_DNA"/>
</dbReference>
<protein>
    <submittedName>
        <fullName evidence="4">SPFH domain-containing protein</fullName>
    </submittedName>
</protein>
<dbReference type="InterPro" id="IPR036013">
    <property type="entry name" value="Band_7/SPFH_dom_sf"/>
</dbReference>
<accession>A0ABV6HRV1</accession>
<feature type="transmembrane region" description="Helical" evidence="2">
    <location>
        <begin position="12"/>
        <end position="30"/>
    </location>
</feature>
<evidence type="ECO:0000256" key="1">
    <source>
        <dbReference type="ARBA" id="ARBA00004167"/>
    </source>
</evidence>
<dbReference type="Pfam" id="PF01145">
    <property type="entry name" value="Band_7"/>
    <property type="match status" value="1"/>
</dbReference>
<dbReference type="RefSeq" id="WP_013665752.1">
    <property type="nucleotide sequence ID" value="NZ_JBHLWO010000007.1"/>
</dbReference>
<dbReference type="Gene3D" id="3.30.479.30">
    <property type="entry name" value="Band 7 domain"/>
    <property type="match status" value="1"/>
</dbReference>
<dbReference type="CDD" id="cd03402">
    <property type="entry name" value="SPFH_like_u2"/>
    <property type="match status" value="1"/>
</dbReference>
<keyword evidence="5" id="KW-1185">Reference proteome</keyword>
<dbReference type="InterPro" id="IPR001107">
    <property type="entry name" value="Band_7"/>
</dbReference>
<evidence type="ECO:0000256" key="2">
    <source>
        <dbReference type="SAM" id="Phobius"/>
    </source>
</evidence>
<organism evidence="4 5">
    <name type="scientific">Olivibacter oleidegradans</name>
    <dbReference type="NCBI Taxonomy" id="760123"/>
    <lineage>
        <taxon>Bacteria</taxon>
        <taxon>Pseudomonadati</taxon>
        <taxon>Bacteroidota</taxon>
        <taxon>Sphingobacteriia</taxon>
        <taxon>Sphingobacteriales</taxon>
        <taxon>Sphingobacteriaceae</taxon>
        <taxon>Olivibacter</taxon>
    </lineage>
</organism>
<reference evidence="4 5" key="1">
    <citation type="submission" date="2024-09" db="EMBL/GenBank/DDBJ databases">
        <authorList>
            <person name="Sun Q."/>
            <person name="Mori K."/>
        </authorList>
    </citation>
    <scope>NUCLEOTIDE SEQUENCE [LARGE SCALE GENOMIC DNA]</scope>
    <source>
        <strain evidence="4 5">CCM 7765</strain>
    </source>
</reference>
<dbReference type="SUPFAM" id="SSF117892">
    <property type="entry name" value="Band 7/SPFH domain"/>
    <property type="match status" value="1"/>
</dbReference>
<comment type="subcellular location">
    <subcellularLocation>
        <location evidence="1">Membrane</location>
        <topology evidence="1">Single-pass membrane protein</topology>
    </subcellularLocation>
</comment>
<proteinExistence type="predicted"/>
<dbReference type="PANTHER" id="PTHR43446">
    <property type="entry name" value="MEMBRANE PROTEIN-RELATED"/>
    <property type="match status" value="1"/>
</dbReference>
<sequence>MKEEKSTTAVSGYIAIVVLLIVAIAIFAGAVYNNTWMVALGIPISLAILKGLTVINPNDSNVLILFGDYIGTVKKEGFFWINPFAVRKRVSLKARNLNGHKMKVNDKLGNPIEIAAVTVWMVKDTAKALFAVDDYIQYVQVQSEAAVRHLANLFAYDNFEDEEATITLKDGAQQVSQMLERELNERLERAGIDVIEARITHLAYAPEIASAMLQRQQATAVVAARKQIVEGAVGMVEMALERLSAKDIVQLDEERKAAMVSNLLVVLCGEKSVSPVVNTGTLYN</sequence>
<evidence type="ECO:0000259" key="3">
    <source>
        <dbReference type="SMART" id="SM00244"/>
    </source>
</evidence>
<gene>
    <name evidence="4" type="ORF">ACFFI0_25110</name>
</gene>
<dbReference type="PANTHER" id="PTHR43446:SF1">
    <property type="entry name" value="BAND 7 DOMAIN-CONTAINING PROTEIN"/>
    <property type="match status" value="1"/>
</dbReference>
<keyword evidence="2" id="KW-0812">Transmembrane</keyword>
<evidence type="ECO:0000313" key="4">
    <source>
        <dbReference type="EMBL" id="MFC0321618.1"/>
    </source>
</evidence>